<dbReference type="PANTHER" id="PTHR35091">
    <property type="entry name" value="FLAGELLAR PROTEIN FLIL"/>
    <property type="match status" value="1"/>
</dbReference>
<evidence type="ECO:0000256" key="10">
    <source>
        <dbReference type="RuleBase" id="RU364125"/>
    </source>
</evidence>
<accession>A0A1G6J3X5</accession>
<evidence type="ECO:0000256" key="7">
    <source>
        <dbReference type="ARBA" id="ARBA00022779"/>
    </source>
</evidence>
<keyword evidence="8" id="KW-1133">Transmembrane helix</keyword>
<dbReference type="GO" id="GO:0009425">
    <property type="term" value="C:bacterial-type flagellum basal body"/>
    <property type="evidence" value="ECO:0007669"/>
    <property type="project" value="InterPro"/>
</dbReference>
<dbReference type="InterPro" id="IPR005503">
    <property type="entry name" value="FliL"/>
</dbReference>
<keyword evidence="9 10" id="KW-0472">Membrane</keyword>
<protein>
    <recommendedName>
        <fullName evidence="10">Flagellar protein FliL</fullName>
    </recommendedName>
</protein>
<keyword evidence="4" id="KW-1003">Cell membrane</keyword>
<keyword evidence="11" id="KW-0969">Cilium</keyword>
<comment type="subcellular location">
    <subcellularLocation>
        <location evidence="10">Cell inner membrane</location>
    </subcellularLocation>
    <subcellularLocation>
        <location evidence="2">Cell membrane</location>
        <topology evidence="2">Single-pass membrane protein</topology>
    </subcellularLocation>
</comment>
<evidence type="ECO:0000256" key="3">
    <source>
        <dbReference type="ARBA" id="ARBA00008281"/>
    </source>
</evidence>
<evidence type="ECO:0000256" key="6">
    <source>
        <dbReference type="ARBA" id="ARBA00022692"/>
    </source>
</evidence>
<gene>
    <name evidence="11" type="ORF">SAMN05216576_101544</name>
</gene>
<reference evidence="12" key="1">
    <citation type="submission" date="2016-10" db="EMBL/GenBank/DDBJ databases">
        <authorList>
            <person name="Varghese N."/>
            <person name="Submissions S."/>
        </authorList>
    </citation>
    <scope>NUCLEOTIDE SEQUENCE [LARGE SCALE GENOMIC DNA]</scope>
    <source>
        <strain evidence="12">DSM 26382</strain>
    </source>
</reference>
<evidence type="ECO:0000256" key="1">
    <source>
        <dbReference type="ARBA" id="ARBA00002254"/>
    </source>
</evidence>
<dbReference type="AlphaFoldDB" id="A0A1G6J3X5"/>
<dbReference type="RefSeq" id="WP_017678349.1">
    <property type="nucleotide sequence ID" value="NZ_FMZQ01000001.1"/>
</dbReference>
<keyword evidence="6" id="KW-0812">Transmembrane</keyword>
<evidence type="ECO:0000256" key="2">
    <source>
        <dbReference type="ARBA" id="ARBA00004162"/>
    </source>
</evidence>
<evidence type="ECO:0000256" key="9">
    <source>
        <dbReference type="ARBA" id="ARBA00023136"/>
    </source>
</evidence>
<comment type="similarity">
    <text evidence="3 10">Belongs to the FliL family.</text>
</comment>
<keyword evidence="12" id="KW-1185">Reference proteome</keyword>
<evidence type="ECO:0000256" key="5">
    <source>
        <dbReference type="ARBA" id="ARBA00022500"/>
    </source>
</evidence>
<keyword evidence="7 10" id="KW-0283">Flagellar rotation</keyword>
<dbReference type="GO" id="GO:0071978">
    <property type="term" value="P:bacterial-type flagellum-dependent swarming motility"/>
    <property type="evidence" value="ECO:0007669"/>
    <property type="project" value="TreeGrafter"/>
</dbReference>
<comment type="function">
    <text evidence="1 10">Controls the rotational direction of flagella during chemotaxis.</text>
</comment>
<dbReference type="EMBL" id="FMZQ01000001">
    <property type="protein sequence ID" value="SDC13554.1"/>
    <property type="molecule type" value="Genomic_DNA"/>
</dbReference>
<dbReference type="GeneID" id="83639554"/>
<dbReference type="Proteomes" id="UP000199467">
    <property type="component" value="Unassembled WGS sequence"/>
</dbReference>
<dbReference type="GO" id="GO:0005886">
    <property type="term" value="C:plasma membrane"/>
    <property type="evidence" value="ECO:0007669"/>
    <property type="project" value="UniProtKB-SubCell"/>
</dbReference>
<keyword evidence="11" id="KW-0966">Cell projection</keyword>
<evidence type="ECO:0000256" key="4">
    <source>
        <dbReference type="ARBA" id="ARBA00022475"/>
    </source>
</evidence>
<dbReference type="Pfam" id="PF03748">
    <property type="entry name" value="FliL"/>
    <property type="match status" value="1"/>
</dbReference>
<dbReference type="PANTHER" id="PTHR35091:SF2">
    <property type="entry name" value="FLAGELLAR PROTEIN FLIL"/>
    <property type="match status" value="1"/>
</dbReference>
<dbReference type="GO" id="GO:0006935">
    <property type="term" value="P:chemotaxis"/>
    <property type="evidence" value="ECO:0007669"/>
    <property type="project" value="UniProtKB-KW"/>
</dbReference>
<evidence type="ECO:0000313" key="11">
    <source>
        <dbReference type="EMBL" id="SDC13554.1"/>
    </source>
</evidence>
<organism evidence="11 12">
    <name type="scientific">Ectopseudomonas chengduensis</name>
    <dbReference type="NCBI Taxonomy" id="489632"/>
    <lineage>
        <taxon>Bacteria</taxon>
        <taxon>Pseudomonadati</taxon>
        <taxon>Pseudomonadota</taxon>
        <taxon>Gammaproteobacteria</taxon>
        <taxon>Pseudomonadales</taxon>
        <taxon>Pseudomonadaceae</taxon>
        <taxon>Ectopseudomonas</taxon>
    </lineage>
</organism>
<evidence type="ECO:0000256" key="8">
    <source>
        <dbReference type="ARBA" id="ARBA00022989"/>
    </source>
</evidence>
<evidence type="ECO:0000313" key="12">
    <source>
        <dbReference type="Proteomes" id="UP000199467"/>
    </source>
</evidence>
<keyword evidence="10" id="KW-0997">Cell inner membrane</keyword>
<proteinExistence type="inferred from homology"/>
<sequence length="134" mass="14858">MKLLTALLLSLSICLPALASSEKKEEAPATIYHNLTPALIGNLADQGNRLKFFKADVSLRVTGTEAEEKLKQHEPLIRHQMVMLFSAQTSEIINAPDGRENLRLEALKQVQDAINGEEGKPIVEDLLFNNLIIQ</sequence>
<keyword evidence="5 10" id="KW-0145">Chemotaxis</keyword>
<keyword evidence="11" id="KW-0282">Flagellum</keyword>
<name>A0A1G6J3X5_9GAMM</name>